<dbReference type="PRINTS" id="PR00081">
    <property type="entry name" value="GDHRDH"/>
</dbReference>
<dbReference type="Pfam" id="PF13561">
    <property type="entry name" value="adh_short_C2"/>
    <property type="match status" value="1"/>
</dbReference>
<evidence type="ECO:0000256" key="2">
    <source>
        <dbReference type="ARBA" id="ARBA00023002"/>
    </source>
</evidence>
<dbReference type="PROSITE" id="PS00061">
    <property type="entry name" value="ADH_SHORT"/>
    <property type="match status" value="1"/>
</dbReference>
<reference evidence="3" key="1">
    <citation type="submission" date="2020-10" db="EMBL/GenBank/DDBJ databases">
        <authorList>
            <person name="Gilroy R."/>
        </authorList>
    </citation>
    <scope>NUCLEOTIDE SEQUENCE</scope>
    <source>
        <strain evidence="3">B1-20833</strain>
    </source>
</reference>
<comment type="caution">
    <text evidence="3">The sequence shown here is derived from an EMBL/GenBank/DDBJ whole genome shotgun (WGS) entry which is preliminary data.</text>
</comment>
<dbReference type="SUPFAM" id="SSF51735">
    <property type="entry name" value="NAD(P)-binding Rossmann-fold domains"/>
    <property type="match status" value="1"/>
</dbReference>
<dbReference type="PRINTS" id="PR00080">
    <property type="entry name" value="SDRFAMILY"/>
</dbReference>
<dbReference type="InterPro" id="IPR002347">
    <property type="entry name" value="SDR_fam"/>
</dbReference>
<dbReference type="EMBL" id="JADIMI010000003">
    <property type="protein sequence ID" value="MBO8451289.1"/>
    <property type="molecule type" value="Genomic_DNA"/>
</dbReference>
<evidence type="ECO:0000313" key="3">
    <source>
        <dbReference type="EMBL" id="MBO8451289.1"/>
    </source>
</evidence>
<dbReference type="AlphaFoldDB" id="A0A9D9HHG0"/>
<comment type="similarity">
    <text evidence="1">Belongs to the short-chain dehydrogenases/reductases (SDR) family.</text>
</comment>
<organism evidence="3 4">
    <name type="scientific">Candidatus Cryptobacteroides intestinavium</name>
    <dbReference type="NCBI Taxonomy" id="2840766"/>
    <lineage>
        <taxon>Bacteria</taxon>
        <taxon>Pseudomonadati</taxon>
        <taxon>Bacteroidota</taxon>
        <taxon>Bacteroidia</taxon>
        <taxon>Bacteroidales</taxon>
        <taxon>Candidatus Cryptobacteroides</taxon>
    </lineage>
</organism>
<gene>
    <name evidence="3" type="ORF">IAC06_00185</name>
</gene>
<dbReference type="InterPro" id="IPR036291">
    <property type="entry name" value="NAD(P)-bd_dom_sf"/>
</dbReference>
<dbReference type="NCBIfam" id="NF006132">
    <property type="entry name" value="PRK08277.1"/>
    <property type="match status" value="1"/>
</dbReference>
<proteinExistence type="inferred from homology"/>
<reference evidence="3" key="2">
    <citation type="journal article" date="2021" name="PeerJ">
        <title>Extensive microbial diversity within the chicken gut microbiome revealed by metagenomics and culture.</title>
        <authorList>
            <person name="Gilroy R."/>
            <person name="Ravi A."/>
            <person name="Getino M."/>
            <person name="Pursley I."/>
            <person name="Horton D.L."/>
            <person name="Alikhan N.F."/>
            <person name="Baker D."/>
            <person name="Gharbi K."/>
            <person name="Hall N."/>
            <person name="Watson M."/>
            <person name="Adriaenssens E.M."/>
            <person name="Foster-Nyarko E."/>
            <person name="Jarju S."/>
            <person name="Secka A."/>
            <person name="Antonio M."/>
            <person name="Oren A."/>
            <person name="Chaudhuri R.R."/>
            <person name="La Ragione R."/>
            <person name="Hildebrand F."/>
            <person name="Pallen M.J."/>
        </authorList>
    </citation>
    <scope>NUCLEOTIDE SEQUENCE</scope>
    <source>
        <strain evidence="3">B1-20833</strain>
    </source>
</reference>
<evidence type="ECO:0000313" key="4">
    <source>
        <dbReference type="Proteomes" id="UP000823661"/>
    </source>
</evidence>
<dbReference type="GO" id="GO:0005975">
    <property type="term" value="P:carbohydrate metabolic process"/>
    <property type="evidence" value="ECO:0007669"/>
    <property type="project" value="UniProtKB-ARBA"/>
</dbReference>
<name>A0A9D9HHG0_9BACT</name>
<dbReference type="Proteomes" id="UP000823661">
    <property type="component" value="Unassembled WGS sequence"/>
</dbReference>
<accession>A0A9D9HHG0</accession>
<dbReference type="PANTHER" id="PTHR42760">
    <property type="entry name" value="SHORT-CHAIN DEHYDROGENASES/REDUCTASES FAMILY MEMBER"/>
    <property type="match status" value="1"/>
</dbReference>
<evidence type="ECO:0000256" key="1">
    <source>
        <dbReference type="ARBA" id="ARBA00006484"/>
    </source>
</evidence>
<sequence>MVKNYFDIKGKVAVMTGACGILGTTIVKYFASQGAKVVLLDLERASELGAKIVSEIKADGGEACFLATNVLDKSVLEDNYARIMEMYGRIDILLNAAGGNMASATVPPDKSIFDLDVDAVKKVTELNLFGTIIPTMVFAKAMVEQKSGSIINFASESALRPLTRVAGYGVAKAAVANWTKWLCAELAMKFGEGLRVNAIAPGFLLTNQNRTLLTNPDGSLTDRSHTILAHTPVGRFLEPEELLGTLHWLASDASRAVTGTVAVVDGGFDAFSI</sequence>
<protein>
    <submittedName>
        <fullName evidence="3">SDR family oxidoreductase</fullName>
    </submittedName>
</protein>
<keyword evidence="2" id="KW-0560">Oxidoreductase</keyword>
<dbReference type="InterPro" id="IPR020904">
    <property type="entry name" value="Sc_DH/Rdtase_CS"/>
</dbReference>
<dbReference type="PANTHER" id="PTHR42760:SF115">
    <property type="entry name" value="3-OXOACYL-[ACYL-CARRIER-PROTEIN] REDUCTASE FABG"/>
    <property type="match status" value="1"/>
</dbReference>
<dbReference type="GO" id="GO:0016616">
    <property type="term" value="F:oxidoreductase activity, acting on the CH-OH group of donors, NAD or NADP as acceptor"/>
    <property type="evidence" value="ECO:0007669"/>
    <property type="project" value="UniProtKB-ARBA"/>
</dbReference>
<dbReference type="FunFam" id="3.40.50.720:FF:000240">
    <property type="entry name" value="SDR family oxidoreductase"/>
    <property type="match status" value="1"/>
</dbReference>
<dbReference type="Gene3D" id="3.40.50.720">
    <property type="entry name" value="NAD(P)-binding Rossmann-like Domain"/>
    <property type="match status" value="1"/>
</dbReference>